<organism evidence="2 3">
    <name type="scientific">Mycena alexandri</name>
    <dbReference type="NCBI Taxonomy" id="1745969"/>
    <lineage>
        <taxon>Eukaryota</taxon>
        <taxon>Fungi</taxon>
        <taxon>Dikarya</taxon>
        <taxon>Basidiomycota</taxon>
        <taxon>Agaricomycotina</taxon>
        <taxon>Agaricomycetes</taxon>
        <taxon>Agaricomycetidae</taxon>
        <taxon>Agaricales</taxon>
        <taxon>Marasmiineae</taxon>
        <taxon>Mycenaceae</taxon>
        <taxon>Mycena</taxon>
    </lineage>
</organism>
<feature type="region of interest" description="Disordered" evidence="1">
    <location>
        <begin position="294"/>
        <end position="366"/>
    </location>
</feature>
<feature type="compositionally biased region" description="Low complexity" evidence="1">
    <location>
        <begin position="88"/>
        <end position="102"/>
    </location>
</feature>
<comment type="caution">
    <text evidence="2">The sequence shown here is derived from an EMBL/GenBank/DDBJ whole genome shotgun (WGS) entry which is preliminary data.</text>
</comment>
<evidence type="ECO:0000313" key="2">
    <source>
        <dbReference type="EMBL" id="KAJ7031852.1"/>
    </source>
</evidence>
<feature type="region of interest" description="Disordered" evidence="1">
    <location>
        <begin position="69"/>
        <end position="118"/>
    </location>
</feature>
<proteinExistence type="predicted"/>
<feature type="compositionally biased region" description="Polar residues" evidence="1">
    <location>
        <begin position="69"/>
        <end position="87"/>
    </location>
</feature>
<reference evidence="2" key="1">
    <citation type="submission" date="2023-03" db="EMBL/GenBank/DDBJ databases">
        <title>Massive genome expansion in bonnet fungi (Mycena s.s.) driven by repeated elements and novel gene families across ecological guilds.</title>
        <authorList>
            <consortium name="Lawrence Berkeley National Laboratory"/>
            <person name="Harder C.B."/>
            <person name="Miyauchi S."/>
            <person name="Viragh M."/>
            <person name="Kuo A."/>
            <person name="Thoen E."/>
            <person name="Andreopoulos B."/>
            <person name="Lu D."/>
            <person name="Skrede I."/>
            <person name="Drula E."/>
            <person name="Henrissat B."/>
            <person name="Morin E."/>
            <person name="Kohler A."/>
            <person name="Barry K."/>
            <person name="LaButti K."/>
            <person name="Morin E."/>
            <person name="Salamov A."/>
            <person name="Lipzen A."/>
            <person name="Mereny Z."/>
            <person name="Hegedus B."/>
            <person name="Baldrian P."/>
            <person name="Stursova M."/>
            <person name="Weitz H."/>
            <person name="Taylor A."/>
            <person name="Grigoriev I.V."/>
            <person name="Nagy L.G."/>
            <person name="Martin F."/>
            <person name="Kauserud H."/>
        </authorList>
    </citation>
    <scope>NUCLEOTIDE SEQUENCE</scope>
    <source>
        <strain evidence="2">CBHHK200</strain>
    </source>
</reference>
<protein>
    <submittedName>
        <fullName evidence="2">Uncharacterized protein</fullName>
    </submittedName>
</protein>
<evidence type="ECO:0000256" key="1">
    <source>
        <dbReference type="SAM" id="MobiDB-lite"/>
    </source>
</evidence>
<dbReference type="AlphaFoldDB" id="A0AAD6X0A5"/>
<sequence>MAPRSRPPRAGEPFVASDRDEEESQTLPARVRAVNERRKEGESEYILGTTRARRCGGLWYAYSQHGPSTLRTPTFTRSSPPRFSKTMSSNSSSSAKNSNSKANEQEKRLPRPALPVPPLIRRNRVPSVSDSSWDGWAVLWGHRTVPPLLVWNTFVVGVGCRMPPELFVERTCGVFRHGPLDVFEGGGVFWTRYFHWWRFLPSLGCPLQSMPEELRQFCVVCILVVLLRGQGRDVEGSGASAQVTVQLTLVGHVIGTGLRGYWHADPYPYPPKPVPALTGTGRGAGWRVELGGDLKGEGQERPEEGVQLGYDAFPRVPTGTYGSRKDSNDDPYPYPDRPVPGTRRGHVTELLPPPKIERPNNFGING</sequence>
<accession>A0AAD6X0A5</accession>
<feature type="compositionally biased region" description="Basic and acidic residues" evidence="1">
    <location>
        <begin position="294"/>
        <end position="304"/>
    </location>
</feature>
<feature type="compositionally biased region" description="Basic and acidic residues" evidence="1">
    <location>
        <begin position="33"/>
        <end position="42"/>
    </location>
</feature>
<keyword evidence="3" id="KW-1185">Reference proteome</keyword>
<name>A0AAD6X0A5_9AGAR</name>
<feature type="region of interest" description="Disordered" evidence="1">
    <location>
        <begin position="1"/>
        <end position="45"/>
    </location>
</feature>
<dbReference type="EMBL" id="JARJCM010000078">
    <property type="protein sequence ID" value="KAJ7031852.1"/>
    <property type="molecule type" value="Genomic_DNA"/>
</dbReference>
<gene>
    <name evidence="2" type="ORF">C8F04DRAFT_1185553</name>
</gene>
<dbReference type="Proteomes" id="UP001218188">
    <property type="component" value="Unassembled WGS sequence"/>
</dbReference>
<evidence type="ECO:0000313" key="3">
    <source>
        <dbReference type="Proteomes" id="UP001218188"/>
    </source>
</evidence>